<dbReference type="GO" id="GO:0003735">
    <property type="term" value="F:structural constituent of ribosome"/>
    <property type="evidence" value="ECO:0007669"/>
    <property type="project" value="InterPro"/>
</dbReference>
<organism evidence="4 5">
    <name type="scientific">Musa troglodytarum</name>
    <name type="common">fe'i banana</name>
    <dbReference type="NCBI Taxonomy" id="320322"/>
    <lineage>
        <taxon>Eukaryota</taxon>
        <taxon>Viridiplantae</taxon>
        <taxon>Streptophyta</taxon>
        <taxon>Embryophyta</taxon>
        <taxon>Tracheophyta</taxon>
        <taxon>Spermatophyta</taxon>
        <taxon>Magnoliopsida</taxon>
        <taxon>Liliopsida</taxon>
        <taxon>Zingiberales</taxon>
        <taxon>Musaceae</taxon>
        <taxon>Musa</taxon>
    </lineage>
</organism>
<dbReference type="PROSITE" id="PS50159">
    <property type="entry name" value="RIBOSOMAL_S13_2"/>
    <property type="match status" value="1"/>
</dbReference>
<dbReference type="GO" id="GO:0006412">
    <property type="term" value="P:translation"/>
    <property type="evidence" value="ECO:0007669"/>
    <property type="project" value="InterPro"/>
</dbReference>
<reference evidence="4" key="1">
    <citation type="submission" date="2022-05" db="EMBL/GenBank/DDBJ databases">
        <title>The Musa troglodytarum L. genome provides insights into the mechanism of non-climacteric behaviour and enrichment of carotenoids.</title>
        <authorList>
            <person name="Wang J."/>
        </authorList>
    </citation>
    <scope>NUCLEOTIDE SEQUENCE</scope>
    <source>
        <tissue evidence="4">Leaf</tissue>
    </source>
</reference>
<evidence type="ECO:0000256" key="2">
    <source>
        <dbReference type="ARBA" id="ARBA00022980"/>
    </source>
</evidence>
<keyword evidence="3" id="KW-0687">Ribonucleoprotein</keyword>
<accession>A0A9E7FRL7</accession>
<gene>
    <name evidence="4" type="ORF">MUK42_10638</name>
</gene>
<protein>
    <submittedName>
        <fullName evidence="4">Ribosomal protein</fullName>
    </submittedName>
</protein>
<sequence length="100" mass="10927">MRLPLGGLYFCAVDAGRERERGSSGSARSETLDAATISVVANEGFQHILRVLNTNIDGKQKIIFALTSIKGIGRRFAYIVCKKADVDMSKSGIFFDVSLR</sequence>
<evidence type="ECO:0000313" key="4">
    <source>
        <dbReference type="EMBL" id="URD98718.1"/>
    </source>
</evidence>
<proteinExistence type="inferred from homology"/>
<evidence type="ECO:0000256" key="1">
    <source>
        <dbReference type="ARBA" id="ARBA00008080"/>
    </source>
</evidence>
<dbReference type="OrthoDB" id="1702480at2759"/>
<dbReference type="GO" id="GO:0003723">
    <property type="term" value="F:RNA binding"/>
    <property type="evidence" value="ECO:0007669"/>
    <property type="project" value="InterPro"/>
</dbReference>
<dbReference type="PANTHER" id="PTHR10871">
    <property type="entry name" value="30S RIBOSOMAL PROTEIN S13/40S RIBOSOMAL PROTEIN S18"/>
    <property type="match status" value="1"/>
</dbReference>
<dbReference type="GO" id="GO:0015935">
    <property type="term" value="C:small ribosomal subunit"/>
    <property type="evidence" value="ECO:0007669"/>
    <property type="project" value="TreeGrafter"/>
</dbReference>
<comment type="similarity">
    <text evidence="1">Belongs to the universal ribosomal protein uS13 family.</text>
</comment>
<dbReference type="AlphaFoldDB" id="A0A9E7FRL7"/>
<dbReference type="PANTHER" id="PTHR10871:SF3">
    <property type="entry name" value="SMALL RIBOSOMAL SUBUNIT PROTEIN US13"/>
    <property type="match status" value="1"/>
</dbReference>
<dbReference type="InterPro" id="IPR010979">
    <property type="entry name" value="Ribosomal_uS13-like_H2TH"/>
</dbReference>
<evidence type="ECO:0000256" key="3">
    <source>
        <dbReference type="ARBA" id="ARBA00023274"/>
    </source>
</evidence>
<dbReference type="InterPro" id="IPR001892">
    <property type="entry name" value="Ribosomal_uS13"/>
</dbReference>
<keyword evidence="5" id="KW-1185">Reference proteome</keyword>
<evidence type="ECO:0000313" key="5">
    <source>
        <dbReference type="Proteomes" id="UP001055439"/>
    </source>
</evidence>
<name>A0A9E7FRL7_9LILI</name>
<dbReference type="Pfam" id="PF00416">
    <property type="entry name" value="Ribosomal_S13"/>
    <property type="match status" value="1"/>
</dbReference>
<dbReference type="SUPFAM" id="SSF46946">
    <property type="entry name" value="S13-like H2TH domain"/>
    <property type="match status" value="1"/>
</dbReference>
<dbReference type="Proteomes" id="UP001055439">
    <property type="component" value="Chromosome 4"/>
</dbReference>
<dbReference type="EMBL" id="CP097506">
    <property type="protein sequence ID" value="URD98718.1"/>
    <property type="molecule type" value="Genomic_DNA"/>
</dbReference>
<dbReference type="GO" id="GO:0005829">
    <property type="term" value="C:cytosol"/>
    <property type="evidence" value="ECO:0007669"/>
    <property type="project" value="TreeGrafter"/>
</dbReference>
<dbReference type="Gene3D" id="1.10.8.50">
    <property type="match status" value="1"/>
</dbReference>
<keyword evidence="2 4" id="KW-0689">Ribosomal protein</keyword>